<feature type="domain" description="Myb-like" evidence="2">
    <location>
        <begin position="7"/>
        <end position="66"/>
    </location>
</feature>
<proteinExistence type="predicted"/>
<dbReference type="Gene3D" id="1.10.10.60">
    <property type="entry name" value="Homeodomain-like"/>
    <property type="match status" value="1"/>
</dbReference>
<gene>
    <name evidence="3" type="ORF">NDU88_009258</name>
</gene>
<dbReference type="Pfam" id="PF13837">
    <property type="entry name" value="Myb_DNA-bind_4"/>
    <property type="match status" value="1"/>
</dbReference>
<evidence type="ECO:0000259" key="2">
    <source>
        <dbReference type="PROSITE" id="PS50090"/>
    </source>
</evidence>
<dbReference type="InterPro" id="IPR009057">
    <property type="entry name" value="Homeodomain-like_sf"/>
</dbReference>
<dbReference type="AlphaFoldDB" id="A0AAV7PUP9"/>
<dbReference type="SMART" id="SM00717">
    <property type="entry name" value="SANT"/>
    <property type="match status" value="1"/>
</dbReference>
<dbReference type="EMBL" id="JANPWB010000011">
    <property type="protein sequence ID" value="KAJ1130914.1"/>
    <property type="molecule type" value="Genomic_DNA"/>
</dbReference>
<evidence type="ECO:0000313" key="4">
    <source>
        <dbReference type="Proteomes" id="UP001066276"/>
    </source>
</evidence>
<accession>A0AAV7PUP9</accession>
<evidence type="ECO:0000256" key="1">
    <source>
        <dbReference type="SAM" id="MobiDB-lite"/>
    </source>
</evidence>
<sequence length="374" mass="42855">MPRGKIWLQEEIKSLLNGVQKSGNLDILMSSRHAKVIVWGPIAQHLVRDGYQRTWKQCRAKWKVLRRAFHLEHEYRLLYGTHSSKRTPRYRIMLRMWQQAGRPVFREQHEKSPSLQHSQSEDEVMKAFMLPHSSQVPRTGYRGLLNGSSGDVLQQNLQLEDEEVRSFIMPRSSRSPRTGYRNMHNGSSAQLRIPSWIPEEEEDLQEQDTMVKEERLWSHPPLPTKAAERLPAALSSNPLWPQTPLPAQESEREPSTAPPQQTEMIRLLSTIQMQQQEIINRLDYLNHNVVQAALLSDRQTTAASSQGSESKSPLFYIPSSLPTGHLSQMAKPTTYIPAPQSRASSSMLMPRSRPIPTSSYSFTARPAERSRHST</sequence>
<comment type="caution">
    <text evidence="3">The sequence shown here is derived from an EMBL/GenBank/DDBJ whole genome shotgun (WGS) entry which is preliminary data.</text>
</comment>
<feature type="region of interest" description="Disordered" evidence="1">
    <location>
        <begin position="236"/>
        <end position="260"/>
    </location>
</feature>
<protein>
    <recommendedName>
        <fullName evidence="2">Myb-like domain-containing protein</fullName>
    </recommendedName>
</protein>
<evidence type="ECO:0000313" key="3">
    <source>
        <dbReference type="EMBL" id="KAJ1130914.1"/>
    </source>
</evidence>
<feature type="region of interest" description="Disordered" evidence="1">
    <location>
        <begin position="336"/>
        <end position="374"/>
    </location>
</feature>
<dbReference type="SUPFAM" id="SSF46689">
    <property type="entry name" value="Homeodomain-like"/>
    <property type="match status" value="1"/>
</dbReference>
<name>A0AAV7PUP9_PLEWA</name>
<dbReference type="Proteomes" id="UP001066276">
    <property type="component" value="Chromosome 7"/>
</dbReference>
<dbReference type="InterPro" id="IPR001005">
    <property type="entry name" value="SANT/Myb"/>
</dbReference>
<dbReference type="InterPro" id="IPR044822">
    <property type="entry name" value="Myb_DNA-bind_4"/>
</dbReference>
<dbReference type="PROSITE" id="PS50090">
    <property type="entry name" value="MYB_LIKE"/>
    <property type="match status" value="1"/>
</dbReference>
<organism evidence="3 4">
    <name type="scientific">Pleurodeles waltl</name>
    <name type="common">Iberian ribbed newt</name>
    <dbReference type="NCBI Taxonomy" id="8319"/>
    <lineage>
        <taxon>Eukaryota</taxon>
        <taxon>Metazoa</taxon>
        <taxon>Chordata</taxon>
        <taxon>Craniata</taxon>
        <taxon>Vertebrata</taxon>
        <taxon>Euteleostomi</taxon>
        <taxon>Amphibia</taxon>
        <taxon>Batrachia</taxon>
        <taxon>Caudata</taxon>
        <taxon>Salamandroidea</taxon>
        <taxon>Salamandridae</taxon>
        <taxon>Pleurodelinae</taxon>
        <taxon>Pleurodeles</taxon>
    </lineage>
</organism>
<keyword evidence="4" id="KW-1185">Reference proteome</keyword>
<reference evidence="3" key="1">
    <citation type="journal article" date="2022" name="bioRxiv">
        <title>Sequencing and chromosome-scale assembly of the giantPleurodeles waltlgenome.</title>
        <authorList>
            <person name="Brown T."/>
            <person name="Elewa A."/>
            <person name="Iarovenko S."/>
            <person name="Subramanian E."/>
            <person name="Araus A.J."/>
            <person name="Petzold A."/>
            <person name="Susuki M."/>
            <person name="Suzuki K.-i.T."/>
            <person name="Hayashi T."/>
            <person name="Toyoda A."/>
            <person name="Oliveira C."/>
            <person name="Osipova E."/>
            <person name="Leigh N.D."/>
            <person name="Simon A."/>
            <person name="Yun M.H."/>
        </authorList>
    </citation>
    <scope>NUCLEOTIDE SEQUENCE</scope>
    <source>
        <strain evidence="3">20211129_DDA</strain>
        <tissue evidence="3">Liver</tissue>
    </source>
</reference>